<name>X0TC47_9ZZZZ</name>
<accession>X0TC47</accession>
<evidence type="ECO:0000313" key="1">
    <source>
        <dbReference type="EMBL" id="GAF84896.1"/>
    </source>
</evidence>
<evidence type="ECO:0008006" key="2">
    <source>
        <dbReference type="Google" id="ProtNLM"/>
    </source>
</evidence>
<dbReference type="EMBL" id="BARS01003635">
    <property type="protein sequence ID" value="GAF84896.1"/>
    <property type="molecule type" value="Genomic_DNA"/>
</dbReference>
<organism evidence="1">
    <name type="scientific">marine sediment metagenome</name>
    <dbReference type="NCBI Taxonomy" id="412755"/>
    <lineage>
        <taxon>unclassified sequences</taxon>
        <taxon>metagenomes</taxon>
        <taxon>ecological metagenomes</taxon>
    </lineage>
</organism>
<protein>
    <recommendedName>
        <fullName evidence="2">Tail tube protein</fullName>
    </recommendedName>
</protein>
<proteinExistence type="predicted"/>
<dbReference type="AlphaFoldDB" id="X0TC47"/>
<reference evidence="1" key="1">
    <citation type="journal article" date="2014" name="Front. Microbiol.">
        <title>High frequency of phylogenetically diverse reductive dehalogenase-homologous genes in deep subseafloor sedimentary metagenomes.</title>
        <authorList>
            <person name="Kawai M."/>
            <person name="Futagami T."/>
            <person name="Toyoda A."/>
            <person name="Takaki Y."/>
            <person name="Nishi S."/>
            <person name="Hori S."/>
            <person name="Arai W."/>
            <person name="Tsubouchi T."/>
            <person name="Morono Y."/>
            <person name="Uchiyama I."/>
            <person name="Ito T."/>
            <person name="Fujiyama A."/>
            <person name="Inagaki F."/>
            <person name="Takami H."/>
        </authorList>
    </citation>
    <scope>NUCLEOTIDE SEQUENCE</scope>
    <source>
        <strain evidence="1">Expedition CK06-06</strain>
    </source>
</reference>
<comment type="caution">
    <text evidence="1">The sequence shown here is derived from an EMBL/GenBank/DDBJ whole genome shotgun (WGS) entry which is preliminary data.</text>
</comment>
<sequence length="211" mass="22231">MSMRIDTFKGALGGGGARPNLFRVTLGFPSGASGALATGLGAVGGAIGGAVGGVVGAVSNVLGGGGPSRKLQFLCKAASLPAQSIGVISIPFRGRQLKIAGDRTFAEWSITIINDTDFSIRNAFEEWSNLINAHVANVGPSSLYSYTQQAQVEQLTREGPSLNPTSLKTYLFEECWPSEIAAIALNYETGDAIEEFEVSLQYQYWTSNTTS</sequence>
<gene>
    <name evidence="1" type="ORF">S01H1_07048</name>
</gene>